<dbReference type="AlphaFoldDB" id="A0AAN6G919"/>
<feature type="region of interest" description="Disordered" evidence="1">
    <location>
        <begin position="1"/>
        <end position="107"/>
    </location>
</feature>
<evidence type="ECO:0000313" key="3">
    <source>
        <dbReference type="Proteomes" id="UP001176521"/>
    </source>
</evidence>
<accession>A0AAN6G919</accession>
<sequence length="700" mass="77271">MMDGSPRPFSGSSSQNSSTFRRRARYGTRHSGSGTTGNDGGGSKSEDEAEDDAEQHDSGAPPVSAADAFQPETQPPIDDATQHGRGERSVQSAPWVRRNADTGDKKRRLKRLDGALRRHTWTGWPAEEEDFENDDNEAASFQMPIIAQLEARDASLDAIPERVQGLQTAVKLALFAPGVDPTIPGLARSDIAQIVYHQNDQRESGLCIRVEAMKSPTEPEERIVAASVLMLGPRFQHLLAQCKLFVGFPWETTPSPAKNTDEWLQNPDEGGTFTFTRTDNLLFLSGNPVKVAAQNMMESGVGLQFSSSTLMVDRLAGIVQRLNNRTLAPYILFRRISPLPRSLRIKELAAIPALLRGYFHLFQRMSATSIKMRAEEYLSRDRYKMGPTALWATLASDVRAGLDGIHESLYAEFKTRVTMNENIPRSISEILCWSTTFLPKKKFLRYNLPTDADDRKAIAKTAYKPRDSPAGLNLLELAANAGQDGPVYAQLKAQMPDGPGSSATRAERKAFEAAVDAYVERAARFATRSAQQLLLANESAMHLSDLFSRLAALPDGHAMPPARLLELFPLSGEVLDEALTQAKTVAGRLAADFAKRMLPEGKDKDGAYKLALAGAYPQYGALNELAYDQELTTPALMDFAFREGLLVKFAEHYNARLSALCVGAPEEFVESVFFKPSDSVEARRILYEYGFNATYLRPRK</sequence>
<gene>
    <name evidence="2" type="ORF">OC842_004869</name>
</gene>
<evidence type="ECO:0000313" key="2">
    <source>
        <dbReference type="EMBL" id="KAK0527454.1"/>
    </source>
</evidence>
<organism evidence="2 3">
    <name type="scientific">Tilletia horrida</name>
    <dbReference type="NCBI Taxonomy" id="155126"/>
    <lineage>
        <taxon>Eukaryota</taxon>
        <taxon>Fungi</taxon>
        <taxon>Dikarya</taxon>
        <taxon>Basidiomycota</taxon>
        <taxon>Ustilaginomycotina</taxon>
        <taxon>Exobasidiomycetes</taxon>
        <taxon>Tilletiales</taxon>
        <taxon>Tilletiaceae</taxon>
        <taxon>Tilletia</taxon>
    </lineage>
</organism>
<reference evidence="2" key="1">
    <citation type="journal article" date="2023" name="PhytoFront">
        <title>Draft Genome Resources of Seven Strains of Tilletia horrida, Causal Agent of Kernel Smut of Rice.</title>
        <authorList>
            <person name="Khanal S."/>
            <person name="Antony Babu S."/>
            <person name="Zhou X.G."/>
        </authorList>
    </citation>
    <scope>NUCLEOTIDE SEQUENCE</scope>
    <source>
        <strain evidence="2">TX3</strain>
    </source>
</reference>
<proteinExistence type="predicted"/>
<evidence type="ECO:0000256" key="1">
    <source>
        <dbReference type="SAM" id="MobiDB-lite"/>
    </source>
</evidence>
<feature type="compositionally biased region" description="Gly residues" evidence="1">
    <location>
        <begin position="34"/>
        <end position="43"/>
    </location>
</feature>
<dbReference type="EMBL" id="JAPDMQ010000310">
    <property type="protein sequence ID" value="KAK0527454.1"/>
    <property type="molecule type" value="Genomic_DNA"/>
</dbReference>
<dbReference type="Proteomes" id="UP001176521">
    <property type="component" value="Unassembled WGS sequence"/>
</dbReference>
<protein>
    <submittedName>
        <fullName evidence="2">Uncharacterized protein</fullName>
    </submittedName>
</protein>
<keyword evidence="3" id="KW-1185">Reference proteome</keyword>
<feature type="compositionally biased region" description="Low complexity" evidence="1">
    <location>
        <begin position="1"/>
        <end position="19"/>
    </location>
</feature>
<name>A0AAN6G919_9BASI</name>
<comment type="caution">
    <text evidence="2">The sequence shown here is derived from an EMBL/GenBank/DDBJ whole genome shotgun (WGS) entry which is preliminary data.</text>
</comment>